<reference evidence="2 3" key="1">
    <citation type="submission" date="2020-08" db="EMBL/GenBank/DDBJ databases">
        <title>Sequencing the genomes of 1000 actinobacteria strains.</title>
        <authorList>
            <person name="Klenk H.-P."/>
        </authorList>
    </citation>
    <scope>NUCLEOTIDE SEQUENCE [LARGE SCALE GENOMIC DNA]</scope>
    <source>
        <strain evidence="2 3">DSM 45913</strain>
    </source>
</reference>
<feature type="region of interest" description="Disordered" evidence="1">
    <location>
        <begin position="329"/>
        <end position="378"/>
    </location>
</feature>
<feature type="compositionally biased region" description="Pro residues" evidence="1">
    <location>
        <begin position="178"/>
        <end position="189"/>
    </location>
</feature>
<dbReference type="Proteomes" id="UP000583800">
    <property type="component" value="Unassembled WGS sequence"/>
</dbReference>
<keyword evidence="2" id="KW-0808">Transferase</keyword>
<evidence type="ECO:0000313" key="2">
    <source>
        <dbReference type="EMBL" id="MBB6345125.1"/>
    </source>
</evidence>
<proteinExistence type="predicted"/>
<name>A0A7X0EXT4_9ACTN</name>
<dbReference type="EMBL" id="JACHJB010000001">
    <property type="protein sequence ID" value="MBB6345125.1"/>
    <property type="molecule type" value="Genomic_DNA"/>
</dbReference>
<evidence type="ECO:0000313" key="3">
    <source>
        <dbReference type="Proteomes" id="UP000583800"/>
    </source>
</evidence>
<accession>A0A7X0EXT4</accession>
<dbReference type="SUPFAM" id="SSF52540">
    <property type="entry name" value="P-loop containing nucleoside triphosphate hydrolases"/>
    <property type="match status" value="2"/>
</dbReference>
<dbReference type="GO" id="GO:0016301">
    <property type="term" value="F:kinase activity"/>
    <property type="evidence" value="ECO:0007669"/>
    <property type="project" value="UniProtKB-KW"/>
</dbReference>
<organism evidence="2 3">
    <name type="scientific">Nonomuraea muscovyensis</name>
    <dbReference type="NCBI Taxonomy" id="1124761"/>
    <lineage>
        <taxon>Bacteria</taxon>
        <taxon>Bacillati</taxon>
        <taxon>Actinomycetota</taxon>
        <taxon>Actinomycetes</taxon>
        <taxon>Streptosporangiales</taxon>
        <taxon>Streptosporangiaceae</taxon>
        <taxon>Nonomuraea</taxon>
    </lineage>
</organism>
<evidence type="ECO:0000256" key="1">
    <source>
        <dbReference type="SAM" id="MobiDB-lite"/>
    </source>
</evidence>
<feature type="compositionally biased region" description="Basic and acidic residues" evidence="1">
    <location>
        <begin position="329"/>
        <end position="344"/>
    </location>
</feature>
<gene>
    <name evidence="2" type="ORF">FHU36_001634</name>
</gene>
<comment type="caution">
    <text evidence="2">The sequence shown here is derived from an EMBL/GenBank/DDBJ whole genome shotgun (WGS) entry which is preliminary data.</text>
</comment>
<feature type="region of interest" description="Disordered" evidence="1">
    <location>
        <begin position="168"/>
        <end position="189"/>
    </location>
</feature>
<feature type="compositionally biased region" description="Low complexity" evidence="1">
    <location>
        <begin position="168"/>
        <end position="177"/>
    </location>
</feature>
<keyword evidence="2" id="KW-0418">Kinase</keyword>
<sequence length="378" mass="39706">MSDSRPRLLWLCGPSGVGKSATGFEIFSLLARAGVRAAYLDSDQVSLFHLAPAGGPHVLRARGLGALWPNVVAAGARCLVFSGYVNSPDEVRLYTDAVPGADVTVVRLRADPEVLRRRYLGRGWLPDLAEAALADALALDRTEFADTCLDTSGLTVSEAARRVLDRAGALPGARPGGPLMPTPTPATPPEPAPVLWVGGPTGVGKSTVAYAVHRQYARAGVPVAYVDLQQISFLRPAADGDAIAIANLAALWRVHRDAGARGLIVSGDLVPGHADVFATTSLTGCRLHASPDTLAERLLLRGRGLGPPIPGDELCGLPPATLRRIAARAAREEPPRDGVPRVHTDGLSVEETARQVRLLAGDWPATPRDRDPGSPGPD</sequence>
<dbReference type="RefSeq" id="WP_185083134.1">
    <property type="nucleotide sequence ID" value="NZ_JACHJB010000001.1"/>
</dbReference>
<dbReference type="AlphaFoldDB" id="A0A7X0EXT4"/>
<dbReference type="InterPro" id="IPR027417">
    <property type="entry name" value="P-loop_NTPase"/>
</dbReference>
<protein>
    <submittedName>
        <fullName evidence="2">Ribose 1,5-bisphosphokinase PhnN</fullName>
    </submittedName>
</protein>
<keyword evidence="3" id="KW-1185">Reference proteome</keyword>
<dbReference type="Gene3D" id="3.40.50.300">
    <property type="entry name" value="P-loop containing nucleotide triphosphate hydrolases"/>
    <property type="match status" value="2"/>
</dbReference>